<dbReference type="EMBL" id="JARYMX010000001">
    <property type="protein sequence ID" value="KAJ9566506.1"/>
    <property type="molecule type" value="Genomic_DNA"/>
</dbReference>
<dbReference type="AlphaFoldDB" id="A0AA38U5L5"/>
<gene>
    <name evidence="1" type="ORF">OSB04_002472</name>
</gene>
<accession>A0AA38U5L5</accession>
<name>A0AA38U5L5_9ASTR</name>
<evidence type="ECO:0000313" key="1">
    <source>
        <dbReference type="EMBL" id="KAJ9566506.1"/>
    </source>
</evidence>
<reference evidence="1" key="1">
    <citation type="submission" date="2023-03" db="EMBL/GenBank/DDBJ databases">
        <title>Chromosome-scale reference genome and RAD-based genetic map of yellow starthistle (Centaurea solstitialis) reveal putative structural variation and QTLs associated with invader traits.</title>
        <authorList>
            <person name="Reatini B."/>
            <person name="Cang F.A."/>
            <person name="Jiang Q."/>
            <person name="Mckibben M.T.W."/>
            <person name="Barker M.S."/>
            <person name="Rieseberg L.H."/>
            <person name="Dlugosch K.M."/>
        </authorList>
    </citation>
    <scope>NUCLEOTIDE SEQUENCE</scope>
    <source>
        <strain evidence="1">CAN-66</strain>
        <tissue evidence="1">Leaf</tissue>
    </source>
</reference>
<organism evidence="1 2">
    <name type="scientific">Centaurea solstitialis</name>
    <name type="common">yellow star-thistle</name>
    <dbReference type="NCBI Taxonomy" id="347529"/>
    <lineage>
        <taxon>Eukaryota</taxon>
        <taxon>Viridiplantae</taxon>
        <taxon>Streptophyta</taxon>
        <taxon>Embryophyta</taxon>
        <taxon>Tracheophyta</taxon>
        <taxon>Spermatophyta</taxon>
        <taxon>Magnoliopsida</taxon>
        <taxon>eudicotyledons</taxon>
        <taxon>Gunneridae</taxon>
        <taxon>Pentapetalae</taxon>
        <taxon>asterids</taxon>
        <taxon>campanulids</taxon>
        <taxon>Asterales</taxon>
        <taxon>Asteraceae</taxon>
        <taxon>Carduoideae</taxon>
        <taxon>Cardueae</taxon>
        <taxon>Centaureinae</taxon>
        <taxon>Centaurea</taxon>
    </lineage>
</organism>
<protein>
    <submittedName>
        <fullName evidence="1">Uncharacterized protein</fullName>
    </submittedName>
</protein>
<evidence type="ECO:0000313" key="2">
    <source>
        <dbReference type="Proteomes" id="UP001172457"/>
    </source>
</evidence>
<keyword evidence="2" id="KW-1185">Reference proteome</keyword>
<proteinExistence type="predicted"/>
<dbReference type="Proteomes" id="UP001172457">
    <property type="component" value="Chromosome 1"/>
</dbReference>
<sequence>MTIGKLTDAIHSYSSIDLSNQCSTSQICDKNEILTEINVDYASDFNIDSGFHSANQSNTSVDVELIDDVIMEDCDVIPEMMDSLASSNVTNKDRFTVDINVIPNVPEEVTPIVGSVFEAMDIAFICIKSMHFMLALI</sequence>
<comment type="caution">
    <text evidence="1">The sequence shown here is derived from an EMBL/GenBank/DDBJ whole genome shotgun (WGS) entry which is preliminary data.</text>
</comment>